<dbReference type="Proteomes" id="UP001268683">
    <property type="component" value="Chromosome"/>
</dbReference>
<evidence type="ECO:0000256" key="3">
    <source>
        <dbReference type="ARBA" id="ARBA00023027"/>
    </source>
</evidence>
<sequence>MLFIDGHWIEGRGIDMSSHSPHNGTQLWTGASATDNQVNAALEAATEAFQVWSFQSFEARLEIARAYAGILKENKDKLTELISMEAGKTGWDAAGEATAMINKVEISVTAYQERTGSKEAVNGTLRSKLSHRPYGVMAVFGPYNFPGHLPNGHIVPALLAGNTIVFKPSELTPAVAEFMVSCWEKAGLPHGVLNLVHGGKETGVALTSSPLIQGVLFTGSAQTGIAINKSLAGRPEVISALEMGGNNPLIVHKVDDLEAAATLTILSAYISSGQRCTCARRLIVPEGPEGDAFIATLANMIDRIHVDQVTSDETAFMGPVITKEAADHVLKEQERLIAKGGAVIRKSERLSALGDAFLSPGLIDVSVATDVPDEEIFGPLLQLTRVSDFDEAIKTANRTKYGLASGLISDDRDLYEYFYPRAQAGIVNWNQQLTGAASTAPFGGLGHSGNHRPSAYYAADYCAYGVATIEQAEGKVVVASAPLGLKDK</sequence>
<dbReference type="Gene3D" id="3.40.309.10">
    <property type="entry name" value="Aldehyde Dehydrogenase, Chain A, domain 2"/>
    <property type="match status" value="1"/>
</dbReference>
<name>A0AA52EER3_9PROT</name>
<evidence type="ECO:0000256" key="5">
    <source>
        <dbReference type="RuleBase" id="RU003345"/>
    </source>
</evidence>
<dbReference type="AlphaFoldDB" id="A0AA52EER3"/>
<dbReference type="RefSeq" id="WP_310797293.1">
    <property type="nucleotide sequence ID" value="NZ_CP123872.1"/>
</dbReference>
<evidence type="ECO:0000256" key="1">
    <source>
        <dbReference type="ARBA" id="ARBA00022503"/>
    </source>
</evidence>
<keyword evidence="3" id="KW-0520">NAD</keyword>
<reference evidence="7" key="1">
    <citation type="submission" date="2023-04" db="EMBL/GenBank/DDBJ databases">
        <title>Complete genome sequence of Temperatibacter marinus.</title>
        <authorList>
            <person name="Rong J.-C."/>
            <person name="Yi M.-L."/>
            <person name="Zhao Q."/>
        </authorList>
    </citation>
    <scope>NUCLEOTIDE SEQUENCE</scope>
    <source>
        <strain evidence="7">NBRC 110045</strain>
    </source>
</reference>
<dbReference type="InterPro" id="IPR029510">
    <property type="entry name" value="Ald_DH_CS_GLU"/>
</dbReference>
<gene>
    <name evidence="7" type="primary">astD</name>
    <name evidence="7" type="ORF">QGN29_07820</name>
</gene>
<dbReference type="GO" id="GO:0043824">
    <property type="term" value="F:succinylglutamate-semialdehyde dehydrogenase activity"/>
    <property type="evidence" value="ECO:0007669"/>
    <property type="project" value="UniProtKB-EC"/>
</dbReference>
<keyword evidence="2 5" id="KW-0560">Oxidoreductase</keyword>
<dbReference type="CDD" id="cd07095">
    <property type="entry name" value="ALDH_SGSD_AstD"/>
    <property type="match status" value="1"/>
</dbReference>
<keyword evidence="1" id="KW-0056">Arginine metabolism</keyword>
<dbReference type="Gene3D" id="3.40.605.10">
    <property type="entry name" value="Aldehyde Dehydrogenase, Chain A, domain 1"/>
    <property type="match status" value="1"/>
</dbReference>
<dbReference type="InterPro" id="IPR016162">
    <property type="entry name" value="Ald_DH_N"/>
</dbReference>
<dbReference type="Pfam" id="PF00171">
    <property type="entry name" value="Aldedh"/>
    <property type="match status" value="1"/>
</dbReference>
<keyword evidence="8" id="KW-1185">Reference proteome</keyword>
<dbReference type="GO" id="GO:0006527">
    <property type="term" value="P:L-arginine catabolic process"/>
    <property type="evidence" value="ECO:0007669"/>
    <property type="project" value="InterPro"/>
</dbReference>
<organism evidence="7 8">
    <name type="scientific">Temperatibacter marinus</name>
    <dbReference type="NCBI Taxonomy" id="1456591"/>
    <lineage>
        <taxon>Bacteria</taxon>
        <taxon>Pseudomonadati</taxon>
        <taxon>Pseudomonadota</taxon>
        <taxon>Alphaproteobacteria</taxon>
        <taxon>Kordiimonadales</taxon>
        <taxon>Temperatibacteraceae</taxon>
        <taxon>Temperatibacter</taxon>
    </lineage>
</organism>
<dbReference type="InterPro" id="IPR017649">
    <property type="entry name" value="SuccinylGlu_semiald_DH_AstD"/>
</dbReference>
<comment type="similarity">
    <text evidence="5">Belongs to the aldehyde dehydrogenase family.</text>
</comment>
<dbReference type="NCBIfam" id="TIGR03240">
    <property type="entry name" value="arg_catab_astD"/>
    <property type="match status" value="1"/>
</dbReference>
<dbReference type="PROSITE" id="PS00070">
    <property type="entry name" value="ALDEHYDE_DEHYDR_CYS"/>
    <property type="match status" value="1"/>
</dbReference>
<evidence type="ECO:0000259" key="6">
    <source>
        <dbReference type="Pfam" id="PF00171"/>
    </source>
</evidence>
<dbReference type="InterPro" id="IPR015590">
    <property type="entry name" value="Aldehyde_DH_dom"/>
</dbReference>
<dbReference type="PROSITE" id="PS00687">
    <property type="entry name" value="ALDEHYDE_DEHYDR_GLU"/>
    <property type="match status" value="1"/>
</dbReference>
<dbReference type="InterPro" id="IPR016161">
    <property type="entry name" value="Ald_DH/histidinol_DH"/>
</dbReference>
<feature type="domain" description="Aldehyde dehydrogenase" evidence="6">
    <location>
        <begin position="8"/>
        <end position="460"/>
    </location>
</feature>
<dbReference type="PANTHER" id="PTHR43353">
    <property type="entry name" value="SUCCINATE-SEMIALDEHYDE DEHYDROGENASE, MITOCHONDRIAL"/>
    <property type="match status" value="1"/>
</dbReference>
<dbReference type="InterPro" id="IPR016163">
    <property type="entry name" value="Ald_DH_C"/>
</dbReference>
<dbReference type="FunFam" id="3.40.605.10:FF:000010">
    <property type="entry name" value="N-succinylglutamate 5-semialdehyde dehydrogenase"/>
    <property type="match status" value="1"/>
</dbReference>
<dbReference type="EMBL" id="CP123872">
    <property type="protein sequence ID" value="WND01465.1"/>
    <property type="molecule type" value="Genomic_DNA"/>
</dbReference>
<dbReference type="InterPro" id="IPR016160">
    <property type="entry name" value="Ald_DH_CS_CYS"/>
</dbReference>
<dbReference type="InterPro" id="IPR050740">
    <property type="entry name" value="Aldehyde_DH_Superfamily"/>
</dbReference>
<feature type="active site" evidence="4">
    <location>
        <position position="242"/>
    </location>
</feature>
<accession>A0AA52EER3</accession>
<proteinExistence type="inferred from homology"/>
<dbReference type="KEGG" id="tmk:QGN29_07820"/>
<dbReference type="PANTHER" id="PTHR43353:SF3">
    <property type="entry name" value="ALDEHYDE DEHYDROGENASE-RELATED"/>
    <property type="match status" value="1"/>
</dbReference>
<dbReference type="SUPFAM" id="SSF53720">
    <property type="entry name" value="ALDH-like"/>
    <property type="match status" value="1"/>
</dbReference>
<protein>
    <submittedName>
        <fullName evidence="7">Succinylglutamate-semialdehyde dehydrogenase</fullName>
        <ecNumber evidence="7">1.2.1.71</ecNumber>
    </submittedName>
</protein>
<evidence type="ECO:0000313" key="8">
    <source>
        <dbReference type="Proteomes" id="UP001268683"/>
    </source>
</evidence>
<dbReference type="NCBIfam" id="NF006992">
    <property type="entry name" value="PRK09457.1"/>
    <property type="match status" value="1"/>
</dbReference>
<evidence type="ECO:0000256" key="2">
    <source>
        <dbReference type="ARBA" id="ARBA00023002"/>
    </source>
</evidence>
<evidence type="ECO:0000256" key="4">
    <source>
        <dbReference type="PROSITE-ProRule" id="PRU10007"/>
    </source>
</evidence>
<evidence type="ECO:0000313" key="7">
    <source>
        <dbReference type="EMBL" id="WND01465.1"/>
    </source>
</evidence>
<dbReference type="EC" id="1.2.1.71" evidence="7"/>